<feature type="chain" id="PRO_5002951625" evidence="5">
    <location>
        <begin position="40"/>
        <end position="374"/>
    </location>
</feature>
<dbReference type="OrthoDB" id="416222at2759"/>
<dbReference type="OMA" id="WQMAAEM"/>
<keyword evidence="3" id="KW-0325">Glycoprotein</keyword>
<dbReference type="GO" id="GO:0009254">
    <property type="term" value="P:peptidoglycan turnover"/>
    <property type="evidence" value="ECO:0007669"/>
    <property type="project" value="TreeGrafter"/>
</dbReference>
<proteinExistence type="inferred from homology"/>
<dbReference type="PANTHER" id="PTHR30480">
    <property type="entry name" value="BETA-HEXOSAMINIDASE-RELATED"/>
    <property type="match status" value="1"/>
</dbReference>
<dbReference type="InterPro" id="IPR001764">
    <property type="entry name" value="Glyco_hydro_3_N"/>
</dbReference>
<evidence type="ECO:0000256" key="2">
    <source>
        <dbReference type="ARBA" id="ARBA00022801"/>
    </source>
</evidence>
<dbReference type="GeneID" id="9226419"/>
<feature type="domain" description="Glycoside hydrolase family 3 N-terminal" evidence="6">
    <location>
        <begin position="60"/>
        <end position="367"/>
    </location>
</feature>
<dbReference type="Gene3D" id="3.20.20.300">
    <property type="entry name" value="Glycoside hydrolase, family 3, N-terminal domain"/>
    <property type="match status" value="1"/>
</dbReference>
<dbReference type="InterPro" id="IPR017853">
    <property type="entry name" value="GH"/>
</dbReference>
<accession>C5FXG1</accession>
<dbReference type="PANTHER" id="PTHR30480:SF14">
    <property type="entry name" value="HYDROLASE, PUTATIVE (AFU_ORTHOLOGUE AFUA_4G13770)-RELATED"/>
    <property type="match status" value="1"/>
</dbReference>
<evidence type="ECO:0000256" key="5">
    <source>
        <dbReference type="SAM" id="SignalP"/>
    </source>
</evidence>
<gene>
    <name evidence="7" type="ORF">MCYG_07820</name>
</gene>
<name>C5FXG1_ARTOC</name>
<dbReference type="STRING" id="554155.C5FXG1"/>
<evidence type="ECO:0000313" key="8">
    <source>
        <dbReference type="Proteomes" id="UP000002035"/>
    </source>
</evidence>
<dbReference type="HOGENOM" id="CLU_008392_0_1_1"/>
<dbReference type="InterPro" id="IPR050226">
    <property type="entry name" value="NagZ_Beta-hexosaminidase"/>
</dbReference>
<dbReference type="EMBL" id="DS995707">
    <property type="protein sequence ID" value="EEQ35001.1"/>
    <property type="molecule type" value="Genomic_DNA"/>
</dbReference>
<feature type="signal peptide" evidence="5">
    <location>
        <begin position="1"/>
        <end position="39"/>
    </location>
</feature>
<dbReference type="Proteomes" id="UP000002035">
    <property type="component" value="Unassembled WGS sequence"/>
</dbReference>
<keyword evidence="4" id="KW-0326">Glycosidase</keyword>
<protein>
    <submittedName>
        <fullName evidence="7">Glycosyl hydrolase family 3 N terminal domain-containing protein</fullName>
    </submittedName>
</protein>
<comment type="similarity">
    <text evidence="1">Belongs to the glycosyl hydrolase 3 family.</text>
</comment>
<dbReference type="RefSeq" id="XP_002844037.1">
    <property type="nucleotide sequence ID" value="XM_002843991.1"/>
</dbReference>
<dbReference type="GO" id="GO:0005975">
    <property type="term" value="P:carbohydrate metabolic process"/>
    <property type="evidence" value="ECO:0007669"/>
    <property type="project" value="InterPro"/>
</dbReference>
<keyword evidence="8" id="KW-1185">Reference proteome</keyword>
<evidence type="ECO:0000256" key="3">
    <source>
        <dbReference type="ARBA" id="ARBA00023180"/>
    </source>
</evidence>
<evidence type="ECO:0000256" key="4">
    <source>
        <dbReference type="ARBA" id="ARBA00023295"/>
    </source>
</evidence>
<keyword evidence="2 7" id="KW-0378">Hydrolase</keyword>
<evidence type="ECO:0000256" key="1">
    <source>
        <dbReference type="ARBA" id="ARBA00005336"/>
    </source>
</evidence>
<keyword evidence="5" id="KW-0732">Signal</keyword>
<evidence type="ECO:0000313" key="7">
    <source>
        <dbReference type="EMBL" id="EEQ35001.1"/>
    </source>
</evidence>
<dbReference type="AlphaFoldDB" id="C5FXG1"/>
<dbReference type="InterPro" id="IPR036962">
    <property type="entry name" value="Glyco_hydro_3_N_sf"/>
</dbReference>
<dbReference type="VEuPathDB" id="FungiDB:MCYG_07820"/>
<organism evidence="7 8">
    <name type="scientific">Arthroderma otae (strain ATCC MYA-4605 / CBS 113480)</name>
    <name type="common">Microsporum canis</name>
    <dbReference type="NCBI Taxonomy" id="554155"/>
    <lineage>
        <taxon>Eukaryota</taxon>
        <taxon>Fungi</taxon>
        <taxon>Dikarya</taxon>
        <taxon>Ascomycota</taxon>
        <taxon>Pezizomycotina</taxon>
        <taxon>Eurotiomycetes</taxon>
        <taxon>Eurotiomycetidae</taxon>
        <taxon>Onygenales</taxon>
        <taxon>Arthrodermataceae</taxon>
        <taxon>Microsporum</taxon>
    </lineage>
</organism>
<evidence type="ECO:0000259" key="6">
    <source>
        <dbReference type="Pfam" id="PF00933"/>
    </source>
</evidence>
<sequence length="374" mass="40052">MARWQHQRQVRTDYRPNLIINMKLALFVQLAAVSAPALAVDLAVQVGQHVIYSYPGLTPPESLYKLTSQGKVGGLIIFKENVGSNLPAIMDKFQALYKASPAYNGHPMIITTDQEGGNVRRVPGGPNMTARQIGDSSTPMRDASQAGRDAAAALKAQKLNGNLAPVLDIYREEGNFIDEFGRSFGNNAEIVSECGSAFAISQSRAGVLSTVKHFPGLGAAKKGENTDLVPIKIDTSLAELRAIDEVPYHTAIANGVDMIMTSWAVYPAMDAKYPAGLSRKWATDELRTRLGYKGVIITDAIEAGSLRSFGTDGQRGVMAAKAGVDILLASGRNATQGEAIVNEVVAALKNGALSMTEFQESTMRIQALQSRLSA</sequence>
<dbReference type="GO" id="GO:0004553">
    <property type="term" value="F:hydrolase activity, hydrolyzing O-glycosyl compounds"/>
    <property type="evidence" value="ECO:0007669"/>
    <property type="project" value="InterPro"/>
</dbReference>
<reference evidence="8" key="1">
    <citation type="journal article" date="2012" name="MBio">
        <title>Comparative genome analysis of Trichophyton rubrum and related dermatophytes reveals candidate genes involved in infection.</title>
        <authorList>
            <person name="Martinez D.A."/>
            <person name="Oliver B.G."/>
            <person name="Graeser Y."/>
            <person name="Goldberg J.M."/>
            <person name="Li W."/>
            <person name="Martinez-Rossi N.M."/>
            <person name="Monod M."/>
            <person name="Shelest E."/>
            <person name="Barton R.C."/>
            <person name="Birch E."/>
            <person name="Brakhage A.A."/>
            <person name="Chen Z."/>
            <person name="Gurr S.J."/>
            <person name="Heiman D."/>
            <person name="Heitman J."/>
            <person name="Kosti I."/>
            <person name="Rossi A."/>
            <person name="Saif S."/>
            <person name="Samalova M."/>
            <person name="Saunders C.W."/>
            <person name="Shea T."/>
            <person name="Summerbell R.C."/>
            <person name="Xu J."/>
            <person name="Young S."/>
            <person name="Zeng Q."/>
            <person name="Birren B.W."/>
            <person name="Cuomo C.A."/>
            <person name="White T.C."/>
        </authorList>
    </citation>
    <scope>NUCLEOTIDE SEQUENCE [LARGE SCALE GENOMIC DNA]</scope>
    <source>
        <strain evidence="8">ATCC MYA-4605 / CBS 113480</strain>
    </source>
</reference>
<dbReference type="Pfam" id="PF00933">
    <property type="entry name" value="Glyco_hydro_3"/>
    <property type="match status" value="1"/>
</dbReference>
<dbReference type="eggNOG" id="ENOG502SJNP">
    <property type="taxonomic scope" value="Eukaryota"/>
</dbReference>
<dbReference type="SUPFAM" id="SSF51445">
    <property type="entry name" value="(Trans)glycosidases"/>
    <property type="match status" value="1"/>
</dbReference>